<proteinExistence type="predicted"/>
<reference evidence="4" key="1">
    <citation type="submission" date="2014-02" db="EMBL/GenBank/DDBJ databases">
        <title>Expanding our view of genomic diversity in Candidatus Accumulibacter clades.</title>
        <authorList>
            <person name="Skennerton C.T."/>
            <person name="Barr J.J."/>
            <person name="Slater F.R."/>
            <person name="Bond P.L."/>
            <person name="Tyson G.W."/>
        </authorList>
    </citation>
    <scope>NUCLEOTIDE SEQUENCE [LARGE SCALE GENOMIC DNA]</scope>
</reference>
<feature type="chain" id="PRO_5001462564" evidence="1">
    <location>
        <begin position="25"/>
        <end position="172"/>
    </location>
</feature>
<evidence type="ECO:0000259" key="2">
    <source>
        <dbReference type="Pfam" id="PF00462"/>
    </source>
</evidence>
<feature type="domain" description="Glutaredoxin" evidence="2">
    <location>
        <begin position="80"/>
        <end position="132"/>
    </location>
</feature>
<protein>
    <submittedName>
        <fullName evidence="4">Glutaredoxin-like protein, YruB-family</fullName>
    </submittedName>
</protein>
<dbReference type="InterPro" id="IPR025392">
    <property type="entry name" value="DUF4124"/>
</dbReference>
<name>A0A011RB89_ACCRE</name>
<dbReference type="Gene3D" id="3.40.30.10">
    <property type="entry name" value="Glutaredoxin"/>
    <property type="match status" value="1"/>
</dbReference>
<dbReference type="Pfam" id="PF13511">
    <property type="entry name" value="DUF4124"/>
    <property type="match status" value="1"/>
</dbReference>
<dbReference type="InterPro" id="IPR036249">
    <property type="entry name" value="Thioredoxin-like_sf"/>
</dbReference>
<keyword evidence="1" id="KW-0732">Signal</keyword>
<keyword evidence="5" id="KW-1185">Reference proteome</keyword>
<dbReference type="InterPro" id="IPR002109">
    <property type="entry name" value="Glutaredoxin"/>
</dbReference>
<dbReference type="AlphaFoldDB" id="A0A011RB89"/>
<dbReference type="PROSITE" id="PS51354">
    <property type="entry name" value="GLUTAREDOXIN_2"/>
    <property type="match status" value="1"/>
</dbReference>
<dbReference type="CDD" id="cd02976">
    <property type="entry name" value="NrdH"/>
    <property type="match status" value="1"/>
</dbReference>
<dbReference type="PATRIC" id="fig|1454004.3.peg.2138"/>
<dbReference type="SUPFAM" id="SSF52833">
    <property type="entry name" value="Thioredoxin-like"/>
    <property type="match status" value="1"/>
</dbReference>
<feature type="signal peptide" evidence="1">
    <location>
        <begin position="1"/>
        <end position="24"/>
    </location>
</feature>
<dbReference type="STRING" id="1454004.AW11_02069"/>
<evidence type="ECO:0000259" key="3">
    <source>
        <dbReference type="Pfam" id="PF13511"/>
    </source>
</evidence>
<dbReference type="Pfam" id="PF00462">
    <property type="entry name" value="Glutaredoxin"/>
    <property type="match status" value="1"/>
</dbReference>
<accession>A0A011RB89</accession>
<organism evidence="4 5">
    <name type="scientific">Accumulibacter regalis</name>
    <dbReference type="NCBI Taxonomy" id="522306"/>
    <lineage>
        <taxon>Bacteria</taxon>
        <taxon>Pseudomonadati</taxon>
        <taxon>Pseudomonadota</taxon>
        <taxon>Betaproteobacteria</taxon>
        <taxon>Candidatus Accumulibacter</taxon>
    </lineage>
</organism>
<comment type="caution">
    <text evidence="4">The sequence shown here is derived from an EMBL/GenBank/DDBJ whole genome shotgun (WGS) entry which is preliminary data.</text>
</comment>
<evidence type="ECO:0000313" key="4">
    <source>
        <dbReference type="EMBL" id="EXI88449.1"/>
    </source>
</evidence>
<dbReference type="EMBL" id="JEMY01000026">
    <property type="protein sequence ID" value="EXI88449.1"/>
    <property type="molecule type" value="Genomic_DNA"/>
</dbReference>
<dbReference type="Proteomes" id="UP000022141">
    <property type="component" value="Unassembled WGS sequence"/>
</dbReference>
<sequence>MHPTTAVRFAAIAASLLAASAVNAQQTYRWIDARSGVTVISDRPPPPGTPGVTVSEGANAGEDEQRLPYAIRQASARFPVVLYTSADCGACQQARVLLNGRGVPFVEKLLTSQDELTALGRQLGGDAVLPSISVGRQSATGFTAATWNELLDFAGYPATAPYGFKPAGPPRE</sequence>
<dbReference type="eggNOG" id="COG0695">
    <property type="taxonomic scope" value="Bacteria"/>
</dbReference>
<evidence type="ECO:0000313" key="5">
    <source>
        <dbReference type="Proteomes" id="UP000022141"/>
    </source>
</evidence>
<evidence type="ECO:0000256" key="1">
    <source>
        <dbReference type="SAM" id="SignalP"/>
    </source>
</evidence>
<gene>
    <name evidence="4" type="ORF">AW11_02069</name>
</gene>
<feature type="domain" description="DUF4124" evidence="3">
    <location>
        <begin position="15"/>
        <end position="55"/>
    </location>
</feature>